<feature type="compositionally biased region" description="Basic residues" evidence="1">
    <location>
        <begin position="140"/>
        <end position="149"/>
    </location>
</feature>
<sequence>MELAEGLGFGNGRPGFAFPLINRRPASSFPHIDEALGFRIPRCSRVPHTRRNSPLLLRKSPKSHPLMDRKEIKRCVVAFLPLPPEEEDGGDAGEEIPPMPCTAAHGNAAAESPLEQQQQQQQKCATGEAMAEDQAEEKRSSKRKARRASKPAETLVPADGEEMILVPRGKLALSKKLVEKILSLERMELPHVADILDDDNPNPSKAEKALRKCVIYLDRYNKKREDKFAECQDVIRRLRHSKGYAVVDNHLEFRVAVCKAGGVFLLPCHVADIIPEGFDLVSN</sequence>
<evidence type="ECO:0000313" key="3">
    <source>
        <dbReference type="Proteomes" id="UP000026962"/>
    </source>
</evidence>
<dbReference type="Proteomes" id="UP000026962">
    <property type="component" value="Chromosome 11"/>
</dbReference>
<dbReference type="Gramene" id="OPUNC11G16390.1">
    <property type="protein sequence ID" value="OPUNC11G16390.1"/>
    <property type="gene ID" value="OPUNC11G16390"/>
</dbReference>
<proteinExistence type="predicted"/>
<dbReference type="PANTHER" id="PTHR35166">
    <property type="entry name" value="OS05G0193700 PROTEIN-RELATED"/>
    <property type="match status" value="1"/>
</dbReference>
<evidence type="ECO:0000256" key="1">
    <source>
        <dbReference type="SAM" id="MobiDB-lite"/>
    </source>
</evidence>
<reference evidence="2" key="1">
    <citation type="submission" date="2015-04" db="UniProtKB">
        <authorList>
            <consortium name="EnsemblPlants"/>
        </authorList>
    </citation>
    <scope>IDENTIFICATION</scope>
</reference>
<feature type="compositionally biased region" description="Acidic residues" evidence="1">
    <location>
        <begin position="84"/>
        <end position="94"/>
    </location>
</feature>
<reference evidence="2" key="2">
    <citation type="submission" date="2018-05" db="EMBL/GenBank/DDBJ databases">
        <title>OpunRS2 (Oryza punctata Reference Sequence Version 2).</title>
        <authorList>
            <person name="Zhang J."/>
            <person name="Kudrna D."/>
            <person name="Lee S."/>
            <person name="Talag J."/>
            <person name="Welchert J."/>
            <person name="Wing R.A."/>
        </authorList>
    </citation>
    <scope>NUCLEOTIDE SEQUENCE [LARGE SCALE GENOMIC DNA]</scope>
</reference>
<dbReference type="HOGENOM" id="CLU_079487_0_0_1"/>
<dbReference type="EnsemblPlants" id="OPUNC11G16390.1">
    <property type="protein sequence ID" value="OPUNC11G16390.1"/>
    <property type="gene ID" value="OPUNC11G16390"/>
</dbReference>
<dbReference type="AlphaFoldDB" id="A0A0E0MH76"/>
<dbReference type="PANTHER" id="PTHR35166:SF20">
    <property type="entry name" value="EXPRESSED PROTEIN"/>
    <property type="match status" value="1"/>
</dbReference>
<organism evidence="2">
    <name type="scientific">Oryza punctata</name>
    <name type="common">Red rice</name>
    <dbReference type="NCBI Taxonomy" id="4537"/>
    <lineage>
        <taxon>Eukaryota</taxon>
        <taxon>Viridiplantae</taxon>
        <taxon>Streptophyta</taxon>
        <taxon>Embryophyta</taxon>
        <taxon>Tracheophyta</taxon>
        <taxon>Spermatophyta</taxon>
        <taxon>Magnoliopsida</taxon>
        <taxon>Liliopsida</taxon>
        <taxon>Poales</taxon>
        <taxon>Poaceae</taxon>
        <taxon>BOP clade</taxon>
        <taxon>Oryzoideae</taxon>
        <taxon>Oryzeae</taxon>
        <taxon>Oryzinae</taxon>
        <taxon>Oryza</taxon>
    </lineage>
</organism>
<name>A0A0E0MH76_ORYPU</name>
<protein>
    <submittedName>
        <fullName evidence="2">Uncharacterized protein</fullName>
    </submittedName>
</protein>
<feature type="region of interest" description="Disordered" evidence="1">
    <location>
        <begin position="83"/>
        <end position="153"/>
    </location>
</feature>
<accession>A0A0E0MH76</accession>
<evidence type="ECO:0000313" key="2">
    <source>
        <dbReference type="EnsemblPlants" id="OPUNC11G16390.1"/>
    </source>
</evidence>
<keyword evidence="3" id="KW-1185">Reference proteome</keyword>